<name>A0A1H7FCY0_9LACT</name>
<feature type="transmembrane region" description="Helical" evidence="1">
    <location>
        <begin position="154"/>
        <end position="174"/>
    </location>
</feature>
<feature type="transmembrane region" description="Helical" evidence="1">
    <location>
        <begin position="120"/>
        <end position="142"/>
    </location>
</feature>
<dbReference type="Proteomes" id="UP000199081">
    <property type="component" value="Unassembled WGS sequence"/>
</dbReference>
<protein>
    <recommendedName>
        <fullName evidence="4">DUF998 domain-containing protein</fullName>
    </recommendedName>
</protein>
<dbReference type="Pfam" id="PF06197">
    <property type="entry name" value="DUF998"/>
    <property type="match status" value="1"/>
</dbReference>
<dbReference type="EMBL" id="FNZU01000001">
    <property type="protein sequence ID" value="SEK23839.1"/>
    <property type="molecule type" value="Genomic_DNA"/>
</dbReference>
<dbReference type="InterPro" id="IPR009339">
    <property type="entry name" value="DUF998"/>
</dbReference>
<sequence length="210" mass="23003">MKKTMINYLGLLGPVSLLSYAAAVIFSPLAYPGYDWMSQAVSDLSSTQSPSLGLWNQLSSLYGIAGVVNVTVVSLYVQDKLHRSQRIGIYIFSVMLWFSYIGYSMFPLTTETNGLSIQNMIHVFVVTGTIVVLSLVSLTTILTADLMNKCLTTLSMTALICLLFMLTGAAGTALAPLEWFGVFERFSVFSVVVFNAVLGLLLYKGTLPHW</sequence>
<accession>A0A1H7FCY0</accession>
<feature type="transmembrane region" description="Helical" evidence="1">
    <location>
        <begin position="59"/>
        <end position="77"/>
    </location>
</feature>
<evidence type="ECO:0000313" key="3">
    <source>
        <dbReference type="Proteomes" id="UP000199081"/>
    </source>
</evidence>
<organism evidence="2 3">
    <name type="scientific">Alkalibacterium pelagium</name>
    <dbReference type="NCBI Taxonomy" id="426702"/>
    <lineage>
        <taxon>Bacteria</taxon>
        <taxon>Bacillati</taxon>
        <taxon>Bacillota</taxon>
        <taxon>Bacilli</taxon>
        <taxon>Lactobacillales</taxon>
        <taxon>Carnobacteriaceae</taxon>
        <taxon>Alkalibacterium</taxon>
    </lineage>
</organism>
<keyword evidence="3" id="KW-1185">Reference proteome</keyword>
<keyword evidence="1" id="KW-0812">Transmembrane</keyword>
<evidence type="ECO:0000256" key="1">
    <source>
        <dbReference type="SAM" id="Phobius"/>
    </source>
</evidence>
<gene>
    <name evidence="2" type="ORF">SAMN04488099_101271</name>
</gene>
<keyword evidence="1" id="KW-1133">Transmembrane helix</keyword>
<dbReference type="RefSeq" id="WP_174760373.1">
    <property type="nucleotide sequence ID" value="NZ_BJYC01000001.1"/>
</dbReference>
<dbReference type="AlphaFoldDB" id="A0A1H7FCY0"/>
<keyword evidence="1" id="KW-0472">Membrane</keyword>
<feature type="transmembrane region" description="Helical" evidence="1">
    <location>
        <begin position="186"/>
        <end position="203"/>
    </location>
</feature>
<reference evidence="3" key="1">
    <citation type="submission" date="2016-10" db="EMBL/GenBank/DDBJ databases">
        <authorList>
            <person name="Varghese N."/>
            <person name="Submissions S."/>
        </authorList>
    </citation>
    <scope>NUCLEOTIDE SEQUENCE [LARGE SCALE GENOMIC DNA]</scope>
    <source>
        <strain evidence="3">DSM 19183</strain>
    </source>
</reference>
<feature type="transmembrane region" description="Helical" evidence="1">
    <location>
        <begin position="89"/>
        <end position="108"/>
    </location>
</feature>
<proteinExistence type="predicted"/>
<evidence type="ECO:0000313" key="2">
    <source>
        <dbReference type="EMBL" id="SEK23839.1"/>
    </source>
</evidence>
<evidence type="ECO:0008006" key="4">
    <source>
        <dbReference type="Google" id="ProtNLM"/>
    </source>
</evidence>